<accession>A0A819T1E9</accession>
<feature type="coiled-coil region" evidence="2">
    <location>
        <begin position="255"/>
        <end position="282"/>
    </location>
</feature>
<dbReference type="EMBL" id="CAJOAX010010283">
    <property type="protein sequence ID" value="CAF4072259.1"/>
    <property type="molecule type" value="Genomic_DNA"/>
</dbReference>
<keyword evidence="1" id="KW-0677">Repeat</keyword>
<dbReference type="EMBL" id="CAJNOU010005013">
    <property type="protein sequence ID" value="CAF1463254.1"/>
    <property type="molecule type" value="Genomic_DNA"/>
</dbReference>
<evidence type="ECO:0000313" key="5">
    <source>
        <dbReference type="EMBL" id="CAF4118225.1"/>
    </source>
</evidence>
<feature type="coiled-coil region" evidence="2">
    <location>
        <begin position="174"/>
        <end position="208"/>
    </location>
</feature>
<organism evidence="4 6">
    <name type="scientific">Rotaria sordida</name>
    <dbReference type="NCBI Taxonomy" id="392033"/>
    <lineage>
        <taxon>Eukaryota</taxon>
        <taxon>Metazoa</taxon>
        <taxon>Spiralia</taxon>
        <taxon>Gnathifera</taxon>
        <taxon>Rotifera</taxon>
        <taxon>Eurotatoria</taxon>
        <taxon>Bdelloidea</taxon>
        <taxon>Philodinida</taxon>
        <taxon>Philodinidae</taxon>
        <taxon>Rotaria</taxon>
    </lineage>
</organism>
<evidence type="ECO:0000313" key="3">
    <source>
        <dbReference type="EMBL" id="CAF1463254.1"/>
    </source>
</evidence>
<evidence type="ECO:0000313" key="6">
    <source>
        <dbReference type="Proteomes" id="UP000663823"/>
    </source>
</evidence>
<evidence type="ECO:0000256" key="1">
    <source>
        <dbReference type="ARBA" id="ARBA00022737"/>
    </source>
</evidence>
<dbReference type="EMBL" id="CAJOBE010010854">
    <property type="protein sequence ID" value="CAF4118225.1"/>
    <property type="molecule type" value="Genomic_DNA"/>
</dbReference>
<dbReference type="AlphaFoldDB" id="A0A819T1E9"/>
<comment type="caution">
    <text evidence="4">The sequence shown here is derived from an EMBL/GenBank/DDBJ whole genome shotgun (WGS) entry which is preliminary data.</text>
</comment>
<dbReference type="Proteomes" id="UP000663889">
    <property type="component" value="Unassembled WGS sequence"/>
</dbReference>
<gene>
    <name evidence="5" type="ORF">FNK824_LOCUS32180</name>
    <name evidence="4" type="ORF">OTI717_LOCUS32737</name>
    <name evidence="3" type="ORF">SEV965_LOCUS34272</name>
</gene>
<evidence type="ECO:0000256" key="2">
    <source>
        <dbReference type="SAM" id="Coils"/>
    </source>
</evidence>
<dbReference type="PANTHER" id="PTHR11915">
    <property type="entry name" value="SPECTRIN/FILAMIN RELATED CYTOSKELETAL PROTEIN"/>
    <property type="match status" value="1"/>
</dbReference>
<evidence type="ECO:0000313" key="4">
    <source>
        <dbReference type="EMBL" id="CAF4072259.1"/>
    </source>
</evidence>
<dbReference type="Pfam" id="PF00435">
    <property type="entry name" value="Spectrin"/>
    <property type="match status" value="2"/>
</dbReference>
<dbReference type="SUPFAM" id="SSF46966">
    <property type="entry name" value="Spectrin repeat"/>
    <property type="match status" value="2"/>
</dbReference>
<dbReference type="Proteomes" id="UP000663874">
    <property type="component" value="Unassembled WGS sequence"/>
</dbReference>
<dbReference type="Proteomes" id="UP000663823">
    <property type="component" value="Unassembled WGS sequence"/>
</dbReference>
<protein>
    <submittedName>
        <fullName evidence="4">Uncharacterized protein</fullName>
    </submittedName>
</protein>
<proteinExistence type="predicted"/>
<reference evidence="4" key="1">
    <citation type="submission" date="2021-02" db="EMBL/GenBank/DDBJ databases">
        <authorList>
            <person name="Nowell W R."/>
        </authorList>
    </citation>
    <scope>NUCLEOTIDE SEQUENCE</scope>
</reference>
<dbReference type="InterPro" id="IPR002017">
    <property type="entry name" value="Spectrin_repeat"/>
</dbReference>
<dbReference type="Gene3D" id="1.20.58.60">
    <property type="match status" value="2"/>
</dbReference>
<dbReference type="InterPro" id="IPR018159">
    <property type="entry name" value="Spectrin/alpha-actinin"/>
</dbReference>
<name>A0A819T1E9_9BILA</name>
<dbReference type="SMART" id="SM00150">
    <property type="entry name" value="SPEC"/>
    <property type="match status" value="2"/>
</dbReference>
<keyword evidence="2" id="KW-0175">Coiled coil</keyword>
<sequence length="318" mass="38020">MSANEDKIQEIYSFAQCLCQENHYLDCEDLTEWLDMKFLQAQADIYRDTENIHTKYLRHHAFHSEILSNKERLVALKQLAEQLKSKNCQLIDSNLINQRINELDDLWIKLENITRKESELTATPSNQALSTTTLELLDNNLIEINLLLLKQTTKIEKHKQRLLEYVQNECIRISQDYSSRTEKFQERLQQLSDNYIQLKETIKQRRKHIELLENIYQYYYDLNEAEAWFSGQKLYMMSEECDKDELSTQTFVRKQQIMEQTIENYSNTLQELNDKSKKFNTRFSTIKKIDDLEQRVSDRELIAGSHEHGQDFKHVLMF</sequence>